<dbReference type="AlphaFoldDB" id="A0A1V2R5G9"/>
<evidence type="ECO:0000256" key="4">
    <source>
        <dbReference type="ARBA" id="ARBA00023172"/>
    </source>
</evidence>
<evidence type="ECO:0000259" key="6">
    <source>
        <dbReference type="PROSITE" id="PS51898"/>
    </source>
</evidence>
<dbReference type="InterPro" id="IPR010998">
    <property type="entry name" value="Integrase_recombinase_N"/>
</dbReference>
<dbReference type="PANTHER" id="PTHR30629:SF6">
    <property type="entry name" value="PROPHAGE INTEGRASE INTA-RELATED"/>
    <property type="match status" value="1"/>
</dbReference>
<dbReference type="Proteomes" id="UP000189286">
    <property type="component" value="Unassembled WGS sequence"/>
</dbReference>
<dbReference type="InterPro" id="IPR038488">
    <property type="entry name" value="Integrase_DNA-bd_sf"/>
</dbReference>
<dbReference type="Pfam" id="PF00589">
    <property type="entry name" value="Phage_integrase"/>
    <property type="match status" value="1"/>
</dbReference>
<evidence type="ECO:0000256" key="1">
    <source>
        <dbReference type="ARBA" id="ARBA00008857"/>
    </source>
</evidence>
<evidence type="ECO:0000259" key="7">
    <source>
        <dbReference type="PROSITE" id="PS51900"/>
    </source>
</evidence>
<dbReference type="PANTHER" id="PTHR30629">
    <property type="entry name" value="PROPHAGE INTEGRASE"/>
    <property type="match status" value="1"/>
</dbReference>
<accession>A0A1V2R5G9</accession>
<dbReference type="InterPro" id="IPR044068">
    <property type="entry name" value="CB"/>
</dbReference>
<evidence type="ECO:0000256" key="5">
    <source>
        <dbReference type="PROSITE-ProRule" id="PRU01248"/>
    </source>
</evidence>
<dbReference type="Gene3D" id="1.10.150.130">
    <property type="match status" value="1"/>
</dbReference>
<dbReference type="InterPro" id="IPR013762">
    <property type="entry name" value="Integrase-like_cat_sf"/>
</dbReference>
<gene>
    <name evidence="8" type="ORF">BSK71_07845</name>
</gene>
<dbReference type="PROSITE" id="PS51900">
    <property type="entry name" value="CB"/>
    <property type="match status" value="1"/>
</dbReference>
<name>A0A1V2R5G9_9GAMM</name>
<dbReference type="GO" id="GO:0006310">
    <property type="term" value="P:DNA recombination"/>
    <property type="evidence" value="ECO:0007669"/>
    <property type="project" value="UniProtKB-KW"/>
</dbReference>
<dbReference type="EMBL" id="MPUJ01000004">
    <property type="protein sequence ID" value="ONK07582.1"/>
    <property type="molecule type" value="Genomic_DNA"/>
</dbReference>
<dbReference type="Pfam" id="PF13356">
    <property type="entry name" value="Arm-DNA-bind_3"/>
    <property type="match status" value="1"/>
</dbReference>
<keyword evidence="4" id="KW-0233">DNA recombination</keyword>
<comment type="caution">
    <text evidence="8">The sequence shown here is derived from an EMBL/GenBank/DDBJ whole genome shotgun (WGS) entry which is preliminary data.</text>
</comment>
<dbReference type="InterPro" id="IPR025166">
    <property type="entry name" value="Integrase_DNA_bind_dom"/>
</dbReference>
<evidence type="ECO:0000313" key="9">
    <source>
        <dbReference type="Proteomes" id="UP000189286"/>
    </source>
</evidence>
<dbReference type="GO" id="GO:0015074">
    <property type="term" value="P:DNA integration"/>
    <property type="evidence" value="ECO:0007669"/>
    <property type="project" value="UniProtKB-KW"/>
</dbReference>
<dbReference type="InterPro" id="IPR002104">
    <property type="entry name" value="Integrase_catalytic"/>
</dbReference>
<evidence type="ECO:0000313" key="8">
    <source>
        <dbReference type="EMBL" id="ONK07582.1"/>
    </source>
</evidence>
<comment type="similarity">
    <text evidence="1">Belongs to the 'phage' integrase family.</text>
</comment>
<protein>
    <submittedName>
        <fullName evidence="8">Integrase</fullName>
    </submittedName>
</protein>
<dbReference type="Gene3D" id="3.30.160.390">
    <property type="entry name" value="Integrase, DNA-binding domain"/>
    <property type="match status" value="1"/>
</dbReference>
<feature type="domain" description="Tyr recombinase" evidence="6">
    <location>
        <begin position="211"/>
        <end position="388"/>
    </location>
</feature>
<keyword evidence="3 5" id="KW-0238">DNA-binding</keyword>
<dbReference type="Pfam" id="PF22022">
    <property type="entry name" value="Phage_int_M"/>
    <property type="match status" value="1"/>
</dbReference>
<dbReference type="InterPro" id="IPR011010">
    <property type="entry name" value="DNA_brk_join_enz"/>
</dbReference>
<feature type="domain" description="Core-binding (CB)" evidence="7">
    <location>
        <begin position="106"/>
        <end position="188"/>
    </location>
</feature>
<reference evidence="9" key="1">
    <citation type="submission" date="2016-11" db="EMBL/GenBank/DDBJ databases">
        <authorList>
            <person name="Panda P."/>
            <person name="Visnovsky S."/>
            <person name="Pitman A."/>
        </authorList>
    </citation>
    <scope>NUCLEOTIDE SEQUENCE [LARGE SCALE GENOMIC DNA]</scope>
    <source>
        <strain evidence="9">ICMP 9972</strain>
    </source>
</reference>
<dbReference type="InterPro" id="IPR053876">
    <property type="entry name" value="Phage_int_M"/>
</dbReference>
<dbReference type="NCBIfam" id="NF007246">
    <property type="entry name" value="PRK09692.1"/>
    <property type="match status" value="1"/>
</dbReference>
<dbReference type="GO" id="GO:0003677">
    <property type="term" value="F:DNA binding"/>
    <property type="evidence" value="ECO:0007669"/>
    <property type="project" value="UniProtKB-UniRule"/>
</dbReference>
<dbReference type="RefSeq" id="WP_039357623.1">
    <property type="nucleotide sequence ID" value="NZ_JRMH01000001.1"/>
</dbReference>
<keyword evidence="2" id="KW-0229">DNA integration</keyword>
<proteinExistence type="inferred from homology"/>
<dbReference type="SUPFAM" id="SSF56349">
    <property type="entry name" value="DNA breaking-rejoining enzymes"/>
    <property type="match status" value="1"/>
</dbReference>
<dbReference type="Gene3D" id="1.10.443.10">
    <property type="entry name" value="Intergrase catalytic core"/>
    <property type="match status" value="1"/>
</dbReference>
<dbReference type="InterPro" id="IPR050808">
    <property type="entry name" value="Phage_Integrase"/>
</dbReference>
<dbReference type="CDD" id="cd00801">
    <property type="entry name" value="INT_P4_C"/>
    <property type="match status" value="1"/>
</dbReference>
<evidence type="ECO:0000256" key="2">
    <source>
        <dbReference type="ARBA" id="ARBA00022908"/>
    </source>
</evidence>
<dbReference type="OrthoDB" id="9795573at2"/>
<sequence>MARQTRPLTNTEVKAAKADDKPVVLYDGDGLELLIKPTSNAKLWRFRYYKPTTKKRAMMAFGAYPTVSLADARRMRDETRQLLANGIDPLANRENERLRDEMTKGNTFQKVSADWYEVKKSQPLAENTIKDIWRSLEKYVFPFIGTLPITQLTARHFITALEPIQASGKLETVKRVSQRINEVMDYAVNSGLIPANPAAKIRKAFQTPVKTHMPTIRPEALPGLMKTLSVASIELQTRLLIEWQLLTVTRPAEAAETRWSEINFTDNTWTIPAGRMKMRREHVIPLPPQALAILDAMKPISGHREYLFPSSKDPKQPMNSQTANAALRRMGYKGVLVSHGLRAIFSTAANEEGFSPDVIEAALAHVDANEVRRAYNRSTYLEQRKVLMCWWGEFVESAATGKTLASEGVRGLRVVGE</sequence>
<evidence type="ECO:0000256" key="3">
    <source>
        <dbReference type="ARBA" id="ARBA00023125"/>
    </source>
</evidence>
<dbReference type="PROSITE" id="PS51898">
    <property type="entry name" value="TYR_RECOMBINASE"/>
    <property type="match status" value="1"/>
</dbReference>
<organism evidence="8 9">
    <name type="scientific">Pectobacterium actinidiae</name>
    <dbReference type="NCBI Taxonomy" id="1507808"/>
    <lineage>
        <taxon>Bacteria</taxon>
        <taxon>Pseudomonadati</taxon>
        <taxon>Pseudomonadota</taxon>
        <taxon>Gammaproteobacteria</taxon>
        <taxon>Enterobacterales</taxon>
        <taxon>Pectobacteriaceae</taxon>
        <taxon>Pectobacterium</taxon>
    </lineage>
</organism>